<dbReference type="AlphaFoldDB" id="A0A248VPA9"/>
<dbReference type="PROSITE" id="PS50931">
    <property type="entry name" value="HTH_LYSR"/>
    <property type="match status" value="1"/>
</dbReference>
<accession>A0A248VPA9</accession>
<dbReference type="Proteomes" id="UP000215158">
    <property type="component" value="Chromosome 2"/>
</dbReference>
<dbReference type="OrthoDB" id="8849678at2"/>
<proteinExistence type="inferred from homology"/>
<dbReference type="InterPro" id="IPR005119">
    <property type="entry name" value="LysR_subst-bd"/>
</dbReference>
<dbReference type="PRINTS" id="PR00039">
    <property type="entry name" value="HTHLYSR"/>
</dbReference>
<protein>
    <submittedName>
        <fullName evidence="7">LysR family transcriptional regulator</fullName>
    </submittedName>
</protein>
<dbReference type="Gene3D" id="3.40.190.290">
    <property type="match status" value="1"/>
</dbReference>
<name>A0A248VPA9_9BURK</name>
<dbReference type="PANTHER" id="PTHR30427">
    <property type="entry name" value="TRANSCRIPTIONAL ACTIVATOR PROTEIN LYSR"/>
    <property type="match status" value="1"/>
</dbReference>
<dbReference type="EMBL" id="CP022990">
    <property type="protein sequence ID" value="ASW00866.1"/>
    <property type="molecule type" value="Genomic_DNA"/>
</dbReference>
<feature type="domain" description="HTH lysR-type" evidence="6">
    <location>
        <begin position="1"/>
        <end position="58"/>
    </location>
</feature>
<dbReference type="InterPro" id="IPR036390">
    <property type="entry name" value="WH_DNA-bd_sf"/>
</dbReference>
<organism evidence="7 8">
    <name type="scientific">Paraburkholderia aromaticivorans</name>
    <dbReference type="NCBI Taxonomy" id="2026199"/>
    <lineage>
        <taxon>Bacteria</taxon>
        <taxon>Pseudomonadati</taxon>
        <taxon>Pseudomonadota</taxon>
        <taxon>Betaproteobacteria</taxon>
        <taxon>Burkholderiales</taxon>
        <taxon>Burkholderiaceae</taxon>
        <taxon>Paraburkholderia</taxon>
    </lineage>
</organism>
<sequence length="340" mass="36121">MELHQLEAFSAVMSTGSITGAARLLRRSQPGVTRTIQDLEQEIGYALFDRKGPRVTPTGRAFQLYDEVERSLIGLDAIRASARAIGRDEPTPLRIVATPALAAALAPRAIAKLPLACTQERTRADTQLRSASAEQVAQALLSRAADVGIATLPLDHAALDVHYIIEAPCVAVLHRDDPLAQDAVLPLARLAGQPVATLANRYRLRNRIDRAFDQAGIALHVALETNASLNAMMAAQQKLGVALVDPVTAFGLRLADVEVRPLDVPIPFLYGVVTLSGRTRTGALDAMIATLADVSHALLPGAVRHAASQHGALVAHDRMDSPDRAGDSTSSSHRDTGVPA</sequence>
<dbReference type="GO" id="GO:0043565">
    <property type="term" value="F:sequence-specific DNA binding"/>
    <property type="evidence" value="ECO:0007669"/>
    <property type="project" value="TreeGrafter"/>
</dbReference>
<dbReference type="Pfam" id="PF00126">
    <property type="entry name" value="HTH_1"/>
    <property type="match status" value="1"/>
</dbReference>
<evidence type="ECO:0000256" key="3">
    <source>
        <dbReference type="ARBA" id="ARBA00023125"/>
    </source>
</evidence>
<comment type="similarity">
    <text evidence="1">Belongs to the LysR transcriptional regulatory family.</text>
</comment>
<evidence type="ECO:0000256" key="4">
    <source>
        <dbReference type="ARBA" id="ARBA00023163"/>
    </source>
</evidence>
<dbReference type="Pfam" id="PF03466">
    <property type="entry name" value="LysR_substrate"/>
    <property type="match status" value="1"/>
</dbReference>
<keyword evidence="3" id="KW-0238">DNA-binding</keyword>
<evidence type="ECO:0000313" key="8">
    <source>
        <dbReference type="Proteomes" id="UP000215158"/>
    </source>
</evidence>
<evidence type="ECO:0000259" key="6">
    <source>
        <dbReference type="PROSITE" id="PS50931"/>
    </source>
</evidence>
<evidence type="ECO:0000256" key="5">
    <source>
        <dbReference type="SAM" id="MobiDB-lite"/>
    </source>
</evidence>
<reference evidence="7 8" key="1">
    <citation type="submission" date="2017-08" db="EMBL/GenBank/DDBJ databases">
        <title>Identification and genetic characteristics of simultaneous BTEX- and naphthalene-degrading Paraburkholderia sp. BN5 isolated from petroleum-contaminated soil.</title>
        <authorList>
            <person name="Lee Y."/>
            <person name="Jeon C.O."/>
        </authorList>
    </citation>
    <scope>NUCLEOTIDE SEQUENCE [LARGE SCALE GENOMIC DNA]</scope>
    <source>
        <strain evidence="7 8">BN5</strain>
    </source>
</reference>
<dbReference type="RefSeq" id="WP_095420779.1">
    <property type="nucleotide sequence ID" value="NZ_CP022990.1"/>
</dbReference>
<dbReference type="GO" id="GO:0010628">
    <property type="term" value="P:positive regulation of gene expression"/>
    <property type="evidence" value="ECO:0007669"/>
    <property type="project" value="TreeGrafter"/>
</dbReference>
<gene>
    <name evidence="7" type="ORF">CJU94_21785</name>
</gene>
<dbReference type="InterPro" id="IPR000847">
    <property type="entry name" value="LysR_HTH_N"/>
</dbReference>
<evidence type="ECO:0000256" key="2">
    <source>
        <dbReference type="ARBA" id="ARBA00023015"/>
    </source>
</evidence>
<dbReference type="GO" id="GO:0003700">
    <property type="term" value="F:DNA-binding transcription factor activity"/>
    <property type="evidence" value="ECO:0007669"/>
    <property type="project" value="InterPro"/>
</dbReference>
<dbReference type="InterPro" id="IPR036388">
    <property type="entry name" value="WH-like_DNA-bd_sf"/>
</dbReference>
<evidence type="ECO:0000313" key="7">
    <source>
        <dbReference type="EMBL" id="ASW00866.1"/>
    </source>
</evidence>
<dbReference type="SUPFAM" id="SSF46785">
    <property type="entry name" value="Winged helix' DNA-binding domain"/>
    <property type="match status" value="1"/>
</dbReference>
<keyword evidence="4" id="KW-0804">Transcription</keyword>
<feature type="region of interest" description="Disordered" evidence="5">
    <location>
        <begin position="318"/>
        <end position="340"/>
    </location>
</feature>
<dbReference type="Gene3D" id="1.10.10.10">
    <property type="entry name" value="Winged helix-like DNA-binding domain superfamily/Winged helix DNA-binding domain"/>
    <property type="match status" value="1"/>
</dbReference>
<dbReference type="SUPFAM" id="SSF53850">
    <property type="entry name" value="Periplasmic binding protein-like II"/>
    <property type="match status" value="1"/>
</dbReference>
<keyword evidence="2" id="KW-0805">Transcription regulation</keyword>
<keyword evidence="8" id="KW-1185">Reference proteome</keyword>
<dbReference type="KEGG" id="parb:CJU94_21785"/>
<dbReference type="PANTHER" id="PTHR30427:SF1">
    <property type="entry name" value="TRANSCRIPTIONAL ACTIVATOR PROTEIN LYSR"/>
    <property type="match status" value="1"/>
</dbReference>
<evidence type="ECO:0000256" key="1">
    <source>
        <dbReference type="ARBA" id="ARBA00009437"/>
    </source>
</evidence>